<evidence type="ECO:0000313" key="2">
    <source>
        <dbReference type="Proteomes" id="UP001176021"/>
    </source>
</evidence>
<proteinExistence type="predicted"/>
<evidence type="ECO:0000313" key="1">
    <source>
        <dbReference type="EMBL" id="MDO0825407.1"/>
    </source>
</evidence>
<dbReference type="RefSeq" id="WP_252469424.1">
    <property type="nucleotide sequence ID" value="NZ_JAMHFY010000009.1"/>
</dbReference>
<sequence length="71" mass="8511">MYCDLLNKDVQIDVWKEFRDEKDKDTVLKTVYKCSACYVEIPGTGGRKMFEYCEKISDKKCLLKSDQYKYY</sequence>
<gene>
    <name evidence="1" type="ORF">M8H41_21555</name>
</gene>
<dbReference type="EMBL" id="JAMJEV010000025">
    <property type="protein sequence ID" value="MDO0825407.1"/>
    <property type="molecule type" value="Genomic_DNA"/>
</dbReference>
<keyword evidence="2" id="KW-1185">Reference proteome</keyword>
<name>A0ABT8QX15_9FIRM</name>
<protein>
    <submittedName>
        <fullName evidence="1">Uncharacterized protein</fullName>
    </submittedName>
</protein>
<reference evidence="1" key="1">
    <citation type="submission" date="2022-05" db="EMBL/GenBank/DDBJ databases">
        <title>Expanded diversity of anoxic marine methylotrophy in a Black Sea sulfate reducing microorganism.</title>
        <authorList>
            <person name="Fischer P.Q."/>
            <person name="Stams A.J.M."/>
            <person name="Villanueva L."/>
            <person name="Sousa D.Z."/>
        </authorList>
    </citation>
    <scope>NUCLEOTIDE SEQUENCE</scope>
    <source>
        <strain evidence="1">P130</strain>
    </source>
</reference>
<comment type="caution">
    <text evidence="1">The sequence shown here is derived from an EMBL/GenBank/DDBJ whole genome shotgun (WGS) entry which is preliminary data.</text>
</comment>
<dbReference type="Proteomes" id="UP001176021">
    <property type="component" value="Unassembled WGS sequence"/>
</dbReference>
<organism evidence="1 2">
    <name type="scientific">Desulfosporosinus nitroreducens</name>
    <dbReference type="NCBI Taxonomy" id="2018668"/>
    <lineage>
        <taxon>Bacteria</taxon>
        <taxon>Bacillati</taxon>
        <taxon>Bacillota</taxon>
        <taxon>Clostridia</taxon>
        <taxon>Eubacteriales</taxon>
        <taxon>Desulfitobacteriaceae</taxon>
        <taxon>Desulfosporosinus</taxon>
    </lineage>
</organism>
<accession>A0ABT8QX15</accession>